<keyword evidence="3" id="KW-1185">Reference proteome</keyword>
<accession>A0A953HM36</accession>
<sequence length="166" mass="18866">MKQIALLFPLTFLLLMGQSCQSGSESNSGEKEGLFAQKKTNEYTMIEQGPVYSFTVVPDKYDNCRAVFALSEDDLTSERFIFATDLRKSAVLAMDGRLIELELFTKRTVDLSAQFYKYEGKGYSVDLEIRKSEVIGNNLKKVRGQLKIFSESGFRDVFYIMGEIKC</sequence>
<dbReference type="AlphaFoldDB" id="A0A953HM36"/>
<reference evidence="2" key="1">
    <citation type="submission" date="2021-06" db="EMBL/GenBank/DDBJ databases">
        <title>44 bacteria genomes isolated from Dapeng, Shenzhen.</title>
        <authorList>
            <person name="Zheng W."/>
            <person name="Yu S."/>
            <person name="Huang Y."/>
        </authorList>
    </citation>
    <scope>NUCLEOTIDE SEQUENCE</scope>
    <source>
        <strain evidence="2">DP5N28-2</strain>
    </source>
</reference>
<organism evidence="2 3">
    <name type="scientific">Membranihabitans marinus</name>
    <dbReference type="NCBI Taxonomy" id="1227546"/>
    <lineage>
        <taxon>Bacteria</taxon>
        <taxon>Pseudomonadati</taxon>
        <taxon>Bacteroidota</taxon>
        <taxon>Saprospiria</taxon>
        <taxon>Saprospirales</taxon>
        <taxon>Saprospiraceae</taxon>
        <taxon>Membranihabitans</taxon>
    </lineage>
</organism>
<feature type="signal peptide" evidence="1">
    <location>
        <begin position="1"/>
        <end position="21"/>
    </location>
</feature>
<dbReference type="RefSeq" id="WP_222579693.1">
    <property type="nucleotide sequence ID" value="NZ_JAHVHU010000007.1"/>
</dbReference>
<dbReference type="PROSITE" id="PS51257">
    <property type="entry name" value="PROKAR_LIPOPROTEIN"/>
    <property type="match status" value="1"/>
</dbReference>
<dbReference type="Proteomes" id="UP000753961">
    <property type="component" value="Unassembled WGS sequence"/>
</dbReference>
<protein>
    <recommendedName>
        <fullName evidence="4">Lipoprotein</fullName>
    </recommendedName>
</protein>
<name>A0A953HM36_9BACT</name>
<evidence type="ECO:0008006" key="4">
    <source>
        <dbReference type="Google" id="ProtNLM"/>
    </source>
</evidence>
<comment type="caution">
    <text evidence="2">The sequence shown here is derived from an EMBL/GenBank/DDBJ whole genome shotgun (WGS) entry which is preliminary data.</text>
</comment>
<evidence type="ECO:0000313" key="2">
    <source>
        <dbReference type="EMBL" id="MBY5958162.1"/>
    </source>
</evidence>
<keyword evidence="1" id="KW-0732">Signal</keyword>
<proteinExistence type="predicted"/>
<evidence type="ECO:0000256" key="1">
    <source>
        <dbReference type="SAM" id="SignalP"/>
    </source>
</evidence>
<feature type="chain" id="PRO_5036985228" description="Lipoprotein" evidence="1">
    <location>
        <begin position="22"/>
        <end position="166"/>
    </location>
</feature>
<evidence type="ECO:0000313" key="3">
    <source>
        <dbReference type="Proteomes" id="UP000753961"/>
    </source>
</evidence>
<gene>
    <name evidence="2" type="ORF">KUV50_08480</name>
</gene>
<dbReference type="EMBL" id="JAHVHU010000007">
    <property type="protein sequence ID" value="MBY5958162.1"/>
    <property type="molecule type" value="Genomic_DNA"/>
</dbReference>